<evidence type="ECO:0000256" key="2">
    <source>
        <dbReference type="ARBA" id="ARBA00009610"/>
    </source>
</evidence>
<dbReference type="EMBL" id="KV454002">
    <property type="protein sequence ID" value="ODQ47529.1"/>
    <property type="molecule type" value="Genomic_DNA"/>
</dbReference>
<accession>A0A1E3NN43</accession>
<dbReference type="Proteomes" id="UP000094455">
    <property type="component" value="Unassembled WGS sequence"/>
</dbReference>
<feature type="region of interest" description="Disordered" evidence="3">
    <location>
        <begin position="9"/>
        <end position="86"/>
    </location>
</feature>
<dbReference type="OrthoDB" id="3998041at2759"/>
<proteinExistence type="inferred from homology"/>
<feature type="compositionally biased region" description="Acidic residues" evidence="3">
    <location>
        <begin position="411"/>
        <end position="428"/>
    </location>
</feature>
<dbReference type="GO" id="GO:0006506">
    <property type="term" value="P:GPI anchor biosynthetic process"/>
    <property type="evidence" value="ECO:0007669"/>
    <property type="project" value="UniProtKB-UniPathway"/>
</dbReference>
<feature type="compositionally biased region" description="Basic and acidic residues" evidence="3">
    <location>
        <begin position="36"/>
        <end position="55"/>
    </location>
</feature>
<feature type="domain" description="Phosphatidylinositol N-acetylglucosaminyltransferase subunit H conserved" evidence="4">
    <location>
        <begin position="326"/>
        <end position="360"/>
    </location>
</feature>
<dbReference type="RefSeq" id="XP_019018642.1">
    <property type="nucleotide sequence ID" value="XM_019159801.1"/>
</dbReference>
<organism evidence="5 6">
    <name type="scientific">Pichia membranifaciens NRRL Y-2026</name>
    <dbReference type="NCBI Taxonomy" id="763406"/>
    <lineage>
        <taxon>Eukaryota</taxon>
        <taxon>Fungi</taxon>
        <taxon>Dikarya</taxon>
        <taxon>Ascomycota</taxon>
        <taxon>Saccharomycotina</taxon>
        <taxon>Pichiomycetes</taxon>
        <taxon>Pichiales</taxon>
        <taxon>Pichiaceae</taxon>
        <taxon>Pichia</taxon>
    </lineage>
</organism>
<dbReference type="UniPathway" id="UPA00196"/>
<dbReference type="STRING" id="763406.A0A1E3NN43"/>
<dbReference type="Pfam" id="PF10181">
    <property type="entry name" value="PIG-H"/>
    <property type="match status" value="1"/>
</dbReference>
<sequence length="498" mass="55656">MTNGYILEIRTSSSSPGADEVGGGGGAGNGPKKNMNRTDRLKAQFKGIDSKDNDLALRMNSKASADGKRRRHQGGSEKHGRKSSSHSLDKYIKFTVKRSDRSDDDILNRMTKFMFIFLSVGLFWHVLNNVDPIGKVIGGRGRLMEINDVFWREYHKVTGVLNGRRHRIDERLLKRSEHAGGELGYNVGSDSRIREGLRDAVVKVFLVVEKVFFEMKMGREECFVQDLISLFYLGISVFVINEIYWRIYHEIEESLIIIPHLGVQAESILIKENIWQVLKSVLGLRRLLFNMNPGLAHVPATGAAPAAASAAAPVPPCSKEKGVVINKQFVPMDYVKDIVINEGFKGFEVVFYMTLIMEEGVVVVSGGSEERWDAGHARRSHGAARRAARRADRDRRTGLDVVVDVDRRLADDDDGDSAANTNDDDDGYDGGRSGDDAAPADHDTGYYSGDHGRHRVLPDSTSVPEQTKLKMIVVFPNLLPRRAVLETVFRKSREYLKR</sequence>
<evidence type="ECO:0000256" key="3">
    <source>
        <dbReference type="SAM" id="MobiDB-lite"/>
    </source>
</evidence>
<name>A0A1E3NN43_9ASCO</name>
<evidence type="ECO:0000313" key="5">
    <source>
        <dbReference type="EMBL" id="ODQ47529.1"/>
    </source>
</evidence>
<dbReference type="PANTHER" id="PTHR15231:SF1">
    <property type="entry name" value="PHOSPHATIDYLINOSITOL N-ACETYLGLUCOSAMINYLTRANSFERASE SUBUNIT H"/>
    <property type="match status" value="1"/>
</dbReference>
<dbReference type="AlphaFoldDB" id="A0A1E3NN43"/>
<comment type="similarity">
    <text evidence="2">Belongs to the PIGH family.</text>
</comment>
<dbReference type="InterPro" id="IPR019328">
    <property type="entry name" value="PIGH-H_dom"/>
</dbReference>
<comment type="pathway">
    <text evidence="1">Glycolipid biosynthesis; glycosylphosphatidylinositol-anchor biosynthesis.</text>
</comment>
<dbReference type="GeneID" id="30176488"/>
<gene>
    <name evidence="5" type="ORF">PICMEDRAFT_114653</name>
</gene>
<evidence type="ECO:0000313" key="6">
    <source>
        <dbReference type="Proteomes" id="UP000094455"/>
    </source>
</evidence>
<keyword evidence="6" id="KW-1185">Reference proteome</keyword>
<feature type="region of interest" description="Disordered" evidence="3">
    <location>
        <begin position="410"/>
        <end position="462"/>
    </location>
</feature>
<evidence type="ECO:0000256" key="1">
    <source>
        <dbReference type="ARBA" id="ARBA00004687"/>
    </source>
</evidence>
<feature type="compositionally biased region" description="Basic and acidic residues" evidence="3">
    <location>
        <begin position="432"/>
        <end position="444"/>
    </location>
</feature>
<dbReference type="GO" id="GO:0000506">
    <property type="term" value="C:glycosylphosphatidylinositol-N-acetylglucosaminyltransferase (GPI-GnT) complex"/>
    <property type="evidence" value="ECO:0007669"/>
    <property type="project" value="InterPro"/>
</dbReference>
<dbReference type="InterPro" id="IPR044215">
    <property type="entry name" value="PIG-H"/>
</dbReference>
<evidence type="ECO:0000259" key="4">
    <source>
        <dbReference type="Pfam" id="PF10181"/>
    </source>
</evidence>
<reference evidence="5 6" key="1">
    <citation type="journal article" date="2016" name="Proc. Natl. Acad. Sci. U.S.A.">
        <title>Comparative genomics of biotechnologically important yeasts.</title>
        <authorList>
            <person name="Riley R."/>
            <person name="Haridas S."/>
            <person name="Wolfe K.H."/>
            <person name="Lopes M.R."/>
            <person name="Hittinger C.T."/>
            <person name="Goeker M."/>
            <person name="Salamov A.A."/>
            <person name="Wisecaver J.H."/>
            <person name="Long T.M."/>
            <person name="Calvey C.H."/>
            <person name="Aerts A.L."/>
            <person name="Barry K.W."/>
            <person name="Choi C."/>
            <person name="Clum A."/>
            <person name="Coughlan A.Y."/>
            <person name="Deshpande S."/>
            <person name="Douglass A.P."/>
            <person name="Hanson S.J."/>
            <person name="Klenk H.-P."/>
            <person name="LaButti K.M."/>
            <person name="Lapidus A."/>
            <person name="Lindquist E.A."/>
            <person name="Lipzen A.M."/>
            <person name="Meier-Kolthoff J.P."/>
            <person name="Ohm R.A."/>
            <person name="Otillar R.P."/>
            <person name="Pangilinan J.L."/>
            <person name="Peng Y."/>
            <person name="Rokas A."/>
            <person name="Rosa C.A."/>
            <person name="Scheuner C."/>
            <person name="Sibirny A.A."/>
            <person name="Slot J.C."/>
            <person name="Stielow J.B."/>
            <person name="Sun H."/>
            <person name="Kurtzman C.P."/>
            <person name="Blackwell M."/>
            <person name="Grigoriev I.V."/>
            <person name="Jeffries T.W."/>
        </authorList>
    </citation>
    <scope>NUCLEOTIDE SEQUENCE [LARGE SCALE GENOMIC DNA]</scope>
    <source>
        <strain evidence="5 6">NRRL Y-2026</strain>
    </source>
</reference>
<feature type="compositionally biased region" description="Basic residues" evidence="3">
    <location>
        <begin position="68"/>
        <end position="84"/>
    </location>
</feature>
<feature type="compositionally biased region" description="Gly residues" evidence="3">
    <location>
        <begin position="20"/>
        <end position="29"/>
    </location>
</feature>
<protein>
    <recommendedName>
        <fullName evidence="4">Phosphatidylinositol N-acetylglucosaminyltransferase subunit H conserved domain-containing protein</fullName>
    </recommendedName>
</protein>
<dbReference type="PANTHER" id="PTHR15231">
    <property type="entry name" value="PHOSPHATIDYLINOSITOL N-ACETYLGLUCOSAMINYLTRANSFERASE SUBUNIT H"/>
    <property type="match status" value="1"/>
</dbReference>